<feature type="signal peptide" evidence="2">
    <location>
        <begin position="1"/>
        <end position="22"/>
    </location>
</feature>
<feature type="region of interest" description="Disordered" evidence="1">
    <location>
        <begin position="100"/>
        <end position="146"/>
    </location>
</feature>
<comment type="caution">
    <text evidence="3">The sequence shown here is derived from an EMBL/GenBank/DDBJ whole genome shotgun (WGS) entry which is preliminary data.</text>
</comment>
<feature type="compositionally biased region" description="Polar residues" evidence="1">
    <location>
        <begin position="120"/>
        <end position="130"/>
    </location>
</feature>
<dbReference type="PANTHER" id="PTHR35204:SF1">
    <property type="entry name" value="ENTEROTOXIN"/>
    <property type="match status" value="1"/>
</dbReference>
<sequence length="552" mass="61104">MQLLALLAASVVAAQAPPAAEPISPDHESAKANANHIFNAIHSAGRQWGSSLNHNGFGFIPVVVPAGTLLYHGGHSDRPPEGPEWLAFEVEHAAFFARGPLRGHRGRRPEQEEEELHLSSPAQKPISQPETDGPPDGPPDGESEGRVRGYFQTYQTTRNVQLLYLDGTSAGKSPMGTLDQQDDLLCQDCTTDGSITGGEMCRAKTMCDLVAEWGWDGIMRMEIGFEVIFCDFSSGLQLDSSLRTVPLDHKLQDDGFLTAYLWSRAAAERYGGIGGDRVQMDFSSMVSGFFFPINISNTDPDRPDLIRLNAAKREHLTDIRAYLQSVFSKPRKPKPTVNWQAVVDMIVTRFSKRLAAMASTSISTDVFIGELEGVALTYYEAPRLPDDITATADDDGKNRTAEAADRCAAHYLKPALPSRQDWTLHDNLIHTALRAVMERICSDLYLMRSTLLRADPDTAADAFFIKKGVESAEMDKAVNQSRVIVRNLMDELAWTTWKMPPLCAEDEMLLTAMWPIGDRVDHFNPGCVSIEEVVGERRSYWAPCGRGGKYWK</sequence>
<name>A0A9P8QJ33_9HYPO</name>
<keyword evidence="2" id="KW-0732">Signal</keyword>
<dbReference type="Proteomes" id="UP000827724">
    <property type="component" value="Unassembled WGS sequence"/>
</dbReference>
<dbReference type="AlphaFoldDB" id="A0A9P8QJ33"/>
<evidence type="ECO:0000256" key="1">
    <source>
        <dbReference type="SAM" id="MobiDB-lite"/>
    </source>
</evidence>
<gene>
    <name evidence="3" type="ORF">Trco_007316</name>
</gene>
<organism evidence="3 4">
    <name type="scientific">Trichoderma cornu-damae</name>
    <dbReference type="NCBI Taxonomy" id="654480"/>
    <lineage>
        <taxon>Eukaryota</taxon>
        <taxon>Fungi</taxon>
        <taxon>Dikarya</taxon>
        <taxon>Ascomycota</taxon>
        <taxon>Pezizomycotina</taxon>
        <taxon>Sordariomycetes</taxon>
        <taxon>Hypocreomycetidae</taxon>
        <taxon>Hypocreales</taxon>
        <taxon>Hypocreaceae</taxon>
        <taxon>Trichoderma</taxon>
    </lineage>
</organism>
<evidence type="ECO:0000313" key="3">
    <source>
        <dbReference type="EMBL" id="KAH6603870.1"/>
    </source>
</evidence>
<proteinExistence type="predicted"/>
<protein>
    <submittedName>
        <fullName evidence="3">Uncharacterized protein</fullName>
    </submittedName>
</protein>
<dbReference type="PANTHER" id="PTHR35204">
    <property type="entry name" value="YALI0A21131P"/>
    <property type="match status" value="1"/>
</dbReference>
<dbReference type="OrthoDB" id="10261782at2759"/>
<keyword evidence="4" id="KW-1185">Reference proteome</keyword>
<accession>A0A9P8QJ33</accession>
<reference evidence="3" key="1">
    <citation type="submission" date="2021-08" db="EMBL/GenBank/DDBJ databases">
        <title>Chromosome-Level Trichoderma cornu-damae using Hi-C Data.</title>
        <authorList>
            <person name="Kim C.S."/>
        </authorList>
    </citation>
    <scope>NUCLEOTIDE SEQUENCE</scope>
    <source>
        <strain evidence="3">KA19-0412C</strain>
    </source>
</reference>
<dbReference type="InterPro" id="IPR038921">
    <property type="entry name" value="YOR389W-like"/>
</dbReference>
<evidence type="ECO:0000256" key="2">
    <source>
        <dbReference type="SAM" id="SignalP"/>
    </source>
</evidence>
<feature type="chain" id="PRO_5040130152" evidence="2">
    <location>
        <begin position="23"/>
        <end position="552"/>
    </location>
</feature>
<evidence type="ECO:0000313" key="4">
    <source>
        <dbReference type="Proteomes" id="UP000827724"/>
    </source>
</evidence>
<dbReference type="EMBL" id="JAIWOZ010000006">
    <property type="protein sequence ID" value="KAH6603870.1"/>
    <property type="molecule type" value="Genomic_DNA"/>
</dbReference>